<feature type="domain" description="TonB-dependent receptor plug" evidence="8">
    <location>
        <begin position="124"/>
        <end position="230"/>
    </location>
</feature>
<accession>A0A953HR63</accession>
<dbReference type="RefSeq" id="WP_222581797.1">
    <property type="nucleotide sequence ID" value="NZ_JAHVHU010000028.1"/>
</dbReference>
<comment type="similarity">
    <text evidence="7">Belongs to the TonB-dependent receptor family.</text>
</comment>
<evidence type="ECO:0000256" key="2">
    <source>
        <dbReference type="ARBA" id="ARBA00022448"/>
    </source>
</evidence>
<keyword evidence="3 7" id="KW-1134">Transmembrane beta strand</keyword>
<evidence type="ECO:0000313" key="10">
    <source>
        <dbReference type="Proteomes" id="UP000753961"/>
    </source>
</evidence>
<sequence>MAGFKFYQPRRQWRFLHLIMVFVGFTIPVFSQITIEGAVTDQNNESLIGVNVLVKNTDKGTATNLDGEFVLEEVSIGDVLLFSYVGYQTQEVTVNDEGFMEVVMLSNSALLDEVVVVGYGTQKKSDLTGAVQRLDASKYENQAPTNFLEMLNGTVAGFNSNQGTKAEGGGSMLIRGQTSLKANTNPLIVLDGVIYNGNLSDINPSDIKSIDILKDASSAAIYGARSASGVLIISTKRGLEGEPRINFSTKIGMVGLTNIKKPFGPAGYLKARGDMYTFIYDKPDHYYTEPGELPSNISIGDWMNYDQTPSDDPIDMWLNRLTLTETEKNNYREGNTINWLDEVLQKGIRQDYDFSISGGSPKIRYFWSAGYTDNEGYIKGDQFKAVRTRINVDADVSDFLKLSVNAHYSDRDKGFQEASLNSAITGSPYGQIYDDNGNMLWYTHEEVVSGNPLIYYTYRDLYDRVQTLFGNLAAEVKLPIDISYKISFVNRYSWNGRYLFDPIETPRGGSNVGYGQRQNNNIYEWQIDNIVNWQKTINENHRIDFTFLYNIEKYQRWYNNLSNTQFAPSDALSFHAIAAGVNPSINSDDDYSTGNALMGRVNYSLLDKYLITATWRRDGYSAFGGSNPYAKFPSIAFGWRLSDEDFFTVDWVNYLKLRTSWGVNGNRAIGIYDALAQLRTVKYLYGNELATGVHSNSMANSNLKWERTEAFNIGMDFSVLKDHISGTIDVYSMTTSDLLLDRTLPNIIGYSSVASNLGELQNKGIEVTLNSRNVNIPNAFQWESSIIFSLNRNKIIHLYGDKTKIYDDNGNVTGEKEADDITNQWFIGESIDRIWEYKKLGIWQTSDADEAAKYGRRPGDIKLQDVNGDGKLQPLDDKVFQGYKKPQYRIGVGNDISFLKSFNLSMFIRADLGFYRINLIDEQSSWIDRRNIYAADYWTPDNPNAKYSRLDTEKNAPYKVWQNSSFLRLQDISLSYTVSDILSFDKIQNMNVYINLRNYLTLTKWDHWDPESGQSPMPKYFTAGIRIDL</sequence>
<dbReference type="PROSITE" id="PS52016">
    <property type="entry name" value="TONB_DEPENDENT_REC_3"/>
    <property type="match status" value="1"/>
</dbReference>
<dbReference type="InterPro" id="IPR039426">
    <property type="entry name" value="TonB-dep_rcpt-like"/>
</dbReference>
<dbReference type="Gene3D" id="2.170.130.10">
    <property type="entry name" value="TonB-dependent receptor, plug domain"/>
    <property type="match status" value="1"/>
</dbReference>
<gene>
    <name evidence="9" type="ORF">KUV50_19000</name>
</gene>
<evidence type="ECO:0000256" key="4">
    <source>
        <dbReference type="ARBA" id="ARBA00022692"/>
    </source>
</evidence>
<organism evidence="9 10">
    <name type="scientific">Membranihabitans marinus</name>
    <dbReference type="NCBI Taxonomy" id="1227546"/>
    <lineage>
        <taxon>Bacteria</taxon>
        <taxon>Pseudomonadati</taxon>
        <taxon>Bacteroidota</taxon>
        <taxon>Saprospiria</taxon>
        <taxon>Saprospirales</taxon>
        <taxon>Saprospiraceae</taxon>
        <taxon>Membranihabitans</taxon>
    </lineage>
</organism>
<comment type="caution">
    <text evidence="9">The sequence shown here is derived from an EMBL/GenBank/DDBJ whole genome shotgun (WGS) entry which is preliminary data.</text>
</comment>
<dbReference type="SUPFAM" id="SSF49464">
    <property type="entry name" value="Carboxypeptidase regulatory domain-like"/>
    <property type="match status" value="1"/>
</dbReference>
<dbReference type="InterPro" id="IPR023997">
    <property type="entry name" value="TonB-dep_OMP_SusC/RagA_CS"/>
</dbReference>
<evidence type="ECO:0000259" key="8">
    <source>
        <dbReference type="Pfam" id="PF07715"/>
    </source>
</evidence>
<evidence type="ECO:0000256" key="1">
    <source>
        <dbReference type="ARBA" id="ARBA00004571"/>
    </source>
</evidence>
<dbReference type="Pfam" id="PF13715">
    <property type="entry name" value="CarbopepD_reg_2"/>
    <property type="match status" value="1"/>
</dbReference>
<protein>
    <submittedName>
        <fullName evidence="9">SusC/RagA family TonB-linked outer membrane protein</fullName>
    </submittedName>
</protein>
<dbReference type="InterPro" id="IPR008969">
    <property type="entry name" value="CarboxyPept-like_regulatory"/>
</dbReference>
<proteinExistence type="inferred from homology"/>
<dbReference type="InterPro" id="IPR036942">
    <property type="entry name" value="Beta-barrel_TonB_sf"/>
</dbReference>
<reference evidence="9" key="1">
    <citation type="submission" date="2021-06" db="EMBL/GenBank/DDBJ databases">
        <title>44 bacteria genomes isolated from Dapeng, Shenzhen.</title>
        <authorList>
            <person name="Zheng W."/>
            <person name="Yu S."/>
            <person name="Huang Y."/>
        </authorList>
    </citation>
    <scope>NUCLEOTIDE SEQUENCE</scope>
    <source>
        <strain evidence="9">DP5N28-2</strain>
    </source>
</reference>
<comment type="subcellular location">
    <subcellularLocation>
        <location evidence="1 7">Cell outer membrane</location>
        <topology evidence="1 7">Multi-pass membrane protein</topology>
    </subcellularLocation>
</comment>
<dbReference type="Proteomes" id="UP000753961">
    <property type="component" value="Unassembled WGS sequence"/>
</dbReference>
<keyword evidence="5 7" id="KW-0472">Membrane</keyword>
<evidence type="ECO:0000256" key="6">
    <source>
        <dbReference type="ARBA" id="ARBA00023237"/>
    </source>
</evidence>
<keyword evidence="10" id="KW-1185">Reference proteome</keyword>
<keyword evidence="6 7" id="KW-0998">Cell outer membrane</keyword>
<keyword evidence="4 7" id="KW-0812">Transmembrane</keyword>
<dbReference type="SUPFAM" id="SSF56935">
    <property type="entry name" value="Porins"/>
    <property type="match status" value="1"/>
</dbReference>
<dbReference type="Pfam" id="PF07715">
    <property type="entry name" value="Plug"/>
    <property type="match status" value="1"/>
</dbReference>
<dbReference type="InterPro" id="IPR012910">
    <property type="entry name" value="Plug_dom"/>
</dbReference>
<dbReference type="InterPro" id="IPR023996">
    <property type="entry name" value="TonB-dep_OMP_SusC/RagA"/>
</dbReference>
<evidence type="ECO:0000256" key="5">
    <source>
        <dbReference type="ARBA" id="ARBA00023136"/>
    </source>
</evidence>
<evidence type="ECO:0000313" key="9">
    <source>
        <dbReference type="EMBL" id="MBY5960247.1"/>
    </source>
</evidence>
<dbReference type="NCBIfam" id="TIGR04056">
    <property type="entry name" value="OMP_RagA_SusC"/>
    <property type="match status" value="1"/>
</dbReference>
<dbReference type="EMBL" id="JAHVHU010000028">
    <property type="protein sequence ID" value="MBY5960247.1"/>
    <property type="molecule type" value="Genomic_DNA"/>
</dbReference>
<dbReference type="InterPro" id="IPR037066">
    <property type="entry name" value="Plug_dom_sf"/>
</dbReference>
<name>A0A953HR63_9BACT</name>
<dbReference type="AlphaFoldDB" id="A0A953HR63"/>
<dbReference type="Gene3D" id="2.40.170.20">
    <property type="entry name" value="TonB-dependent receptor, beta-barrel domain"/>
    <property type="match status" value="1"/>
</dbReference>
<dbReference type="NCBIfam" id="TIGR04057">
    <property type="entry name" value="SusC_RagA_signa"/>
    <property type="match status" value="1"/>
</dbReference>
<dbReference type="Gene3D" id="2.60.40.1120">
    <property type="entry name" value="Carboxypeptidase-like, regulatory domain"/>
    <property type="match status" value="1"/>
</dbReference>
<evidence type="ECO:0000256" key="7">
    <source>
        <dbReference type="PROSITE-ProRule" id="PRU01360"/>
    </source>
</evidence>
<keyword evidence="2 7" id="KW-0813">Transport</keyword>
<dbReference type="GO" id="GO:0009279">
    <property type="term" value="C:cell outer membrane"/>
    <property type="evidence" value="ECO:0007669"/>
    <property type="project" value="UniProtKB-SubCell"/>
</dbReference>
<evidence type="ECO:0000256" key="3">
    <source>
        <dbReference type="ARBA" id="ARBA00022452"/>
    </source>
</evidence>